<name>A0ABQ1I084_9ALTE</name>
<dbReference type="PANTHER" id="PTHR39579:SF1">
    <property type="entry name" value="INNER MEMBRANE PROTEIN YHCB"/>
    <property type="match status" value="1"/>
</dbReference>
<keyword evidence="7" id="KW-1133">Transmembrane helix</keyword>
<evidence type="ECO:0000256" key="7">
    <source>
        <dbReference type="ARBA" id="ARBA00022989"/>
    </source>
</evidence>
<organism evidence="15 16">
    <name type="scientific">Agarivorans gilvus</name>
    <dbReference type="NCBI Taxonomy" id="680279"/>
    <lineage>
        <taxon>Bacteria</taxon>
        <taxon>Pseudomonadati</taxon>
        <taxon>Pseudomonadota</taxon>
        <taxon>Gammaproteobacteria</taxon>
        <taxon>Alteromonadales</taxon>
        <taxon>Alteromonadaceae</taxon>
        <taxon>Agarivorans</taxon>
    </lineage>
</organism>
<gene>
    <name evidence="15" type="primary">yhcB</name>
    <name evidence="15" type="ORF">GCM10007414_06690</name>
</gene>
<sequence length="134" mass="15004">MSAISSMIFLLIGVAIGFFLSRMTAKPAINDASMKQELEQNKAELESYKEQVQAHFAKSAQLLEDMAKQYQGIYEHMASQSKSLISDEVAQPQLFADYQQKLEQEEQADSSDAQPKDYSNEPSGLFTEAQRKAS</sequence>
<protein>
    <recommendedName>
        <fullName evidence="11">Z-ring associated protein G</fullName>
    </recommendedName>
    <alternativeName>
        <fullName evidence="12">Cell division protein ZapG</fullName>
    </alternativeName>
</protein>
<dbReference type="RefSeq" id="WP_055732818.1">
    <property type="nucleotide sequence ID" value="NZ_BMDY01000003.1"/>
</dbReference>
<dbReference type="PIRSF" id="PIRSF006318">
    <property type="entry name" value="YhcB"/>
    <property type="match status" value="1"/>
</dbReference>
<evidence type="ECO:0000256" key="5">
    <source>
        <dbReference type="ARBA" id="ARBA00022692"/>
    </source>
</evidence>
<proteinExistence type="inferred from homology"/>
<evidence type="ECO:0000256" key="10">
    <source>
        <dbReference type="ARBA" id="ARBA00035657"/>
    </source>
</evidence>
<keyword evidence="3" id="KW-0997">Cell inner membrane</keyword>
<keyword evidence="9" id="KW-0131">Cell cycle</keyword>
<dbReference type="Pfam" id="PF06295">
    <property type="entry name" value="ZapG-like"/>
    <property type="match status" value="1"/>
</dbReference>
<feature type="coiled-coil region" evidence="13">
    <location>
        <begin position="31"/>
        <end position="58"/>
    </location>
</feature>
<evidence type="ECO:0000256" key="12">
    <source>
        <dbReference type="ARBA" id="ARBA00035727"/>
    </source>
</evidence>
<comment type="subcellular location">
    <subcellularLocation>
        <location evidence="1">Cell inner membrane</location>
        <topology evidence="1">Single-pass membrane protein</topology>
    </subcellularLocation>
</comment>
<evidence type="ECO:0000313" key="15">
    <source>
        <dbReference type="EMBL" id="GGA96390.1"/>
    </source>
</evidence>
<accession>A0ABQ1I084</accession>
<dbReference type="InterPro" id="IPR009386">
    <property type="entry name" value="ZapG-like"/>
</dbReference>
<keyword evidence="16" id="KW-1185">Reference proteome</keyword>
<evidence type="ECO:0000256" key="9">
    <source>
        <dbReference type="ARBA" id="ARBA00023306"/>
    </source>
</evidence>
<keyword evidence="8" id="KW-0472">Membrane</keyword>
<keyword evidence="4" id="KW-0132">Cell division</keyword>
<keyword evidence="2" id="KW-1003">Cell membrane</keyword>
<evidence type="ECO:0000256" key="14">
    <source>
        <dbReference type="SAM" id="MobiDB-lite"/>
    </source>
</evidence>
<dbReference type="Proteomes" id="UP000651977">
    <property type="component" value="Unassembled WGS sequence"/>
</dbReference>
<evidence type="ECO:0000256" key="3">
    <source>
        <dbReference type="ARBA" id="ARBA00022519"/>
    </source>
</evidence>
<dbReference type="PANTHER" id="PTHR39579">
    <property type="entry name" value="INNER MEMBRANE PROTEIN YHCB"/>
    <property type="match status" value="1"/>
</dbReference>
<evidence type="ECO:0000256" key="4">
    <source>
        <dbReference type="ARBA" id="ARBA00022618"/>
    </source>
</evidence>
<reference evidence="16" key="1">
    <citation type="journal article" date="2019" name="Int. J. Syst. Evol. Microbiol.">
        <title>The Global Catalogue of Microorganisms (GCM) 10K type strain sequencing project: providing services to taxonomists for standard genome sequencing and annotation.</title>
        <authorList>
            <consortium name="The Broad Institute Genomics Platform"/>
            <consortium name="The Broad Institute Genome Sequencing Center for Infectious Disease"/>
            <person name="Wu L."/>
            <person name="Ma J."/>
        </authorList>
    </citation>
    <scope>NUCLEOTIDE SEQUENCE [LARGE SCALE GENOMIC DNA]</scope>
    <source>
        <strain evidence="16">CGMCC 1.10131</strain>
    </source>
</reference>
<evidence type="ECO:0000256" key="11">
    <source>
        <dbReference type="ARBA" id="ARBA00035703"/>
    </source>
</evidence>
<comment type="caution">
    <text evidence="15">The sequence shown here is derived from an EMBL/GenBank/DDBJ whole genome shotgun (WGS) entry which is preliminary data.</text>
</comment>
<evidence type="ECO:0000256" key="1">
    <source>
        <dbReference type="ARBA" id="ARBA00004377"/>
    </source>
</evidence>
<keyword evidence="6" id="KW-0133">Cell shape</keyword>
<evidence type="ECO:0000256" key="2">
    <source>
        <dbReference type="ARBA" id="ARBA00022475"/>
    </source>
</evidence>
<feature type="region of interest" description="Disordered" evidence="14">
    <location>
        <begin position="102"/>
        <end position="134"/>
    </location>
</feature>
<evidence type="ECO:0000256" key="8">
    <source>
        <dbReference type="ARBA" id="ARBA00023136"/>
    </source>
</evidence>
<keyword evidence="5" id="KW-0812">Transmembrane</keyword>
<keyword evidence="13" id="KW-0175">Coiled coil</keyword>
<dbReference type="EMBL" id="BMDY01000003">
    <property type="protein sequence ID" value="GGA96390.1"/>
    <property type="molecule type" value="Genomic_DNA"/>
</dbReference>
<evidence type="ECO:0000256" key="6">
    <source>
        <dbReference type="ARBA" id="ARBA00022960"/>
    </source>
</evidence>
<evidence type="ECO:0000313" key="16">
    <source>
        <dbReference type="Proteomes" id="UP000651977"/>
    </source>
</evidence>
<evidence type="ECO:0000256" key="13">
    <source>
        <dbReference type="SAM" id="Coils"/>
    </source>
</evidence>
<comment type="similarity">
    <text evidence="10">Belongs to the ZapG family.</text>
</comment>